<dbReference type="AlphaFoldDB" id="A0A2G9RJZ7"/>
<sequence length="70" mass="7912">MGESCKEICTVYGQPYYSLTGWHTEFPLINTCRWTISRSLALLGQTLIMRSATTVQTGLIMLNFKVVLKP</sequence>
<gene>
    <name evidence="1" type="ORF">AB205_0206710</name>
</gene>
<name>A0A2G9RJZ7_AQUCT</name>
<evidence type="ECO:0000313" key="1">
    <source>
        <dbReference type="EMBL" id="PIO28236.1"/>
    </source>
</evidence>
<protein>
    <submittedName>
        <fullName evidence="1">Uncharacterized protein</fullName>
    </submittedName>
</protein>
<reference evidence="2" key="1">
    <citation type="journal article" date="2017" name="Nat. Commun.">
        <title>The North American bullfrog draft genome provides insight into hormonal regulation of long noncoding RNA.</title>
        <authorList>
            <person name="Hammond S.A."/>
            <person name="Warren R.L."/>
            <person name="Vandervalk B.P."/>
            <person name="Kucuk E."/>
            <person name="Khan H."/>
            <person name="Gibb E.A."/>
            <person name="Pandoh P."/>
            <person name="Kirk H."/>
            <person name="Zhao Y."/>
            <person name="Jones M."/>
            <person name="Mungall A.J."/>
            <person name="Coope R."/>
            <person name="Pleasance S."/>
            <person name="Moore R.A."/>
            <person name="Holt R.A."/>
            <person name="Round J.M."/>
            <person name="Ohora S."/>
            <person name="Walle B.V."/>
            <person name="Veldhoen N."/>
            <person name="Helbing C.C."/>
            <person name="Birol I."/>
        </authorList>
    </citation>
    <scope>NUCLEOTIDE SEQUENCE [LARGE SCALE GENOMIC DNA]</scope>
</reference>
<dbReference type="Proteomes" id="UP000228934">
    <property type="component" value="Unassembled WGS sequence"/>
</dbReference>
<organism evidence="1 2">
    <name type="scientific">Aquarana catesbeiana</name>
    <name type="common">American bullfrog</name>
    <name type="synonym">Rana catesbeiana</name>
    <dbReference type="NCBI Taxonomy" id="8400"/>
    <lineage>
        <taxon>Eukaryota</taxon>
        <taxon>Metazoa</taxon>
        <taxon>Chordata</taxon>
        <taxon>Craniata</taxon>
        <taxon>Vertebrata</taxon>
        <taxon>Euteleostomi</taxon>
        <taxon>Amphibia</taxon>
        <taxon>Batrachia</taxon>
        <taxon>Anura</taxon>
        <taxon>Neobatrachia</taxon>
        <taxon>Ranoidea</taxon>
        <taxon>Ranidae</taxon>
        <taxon>Aquarana</taxon>
    </lineage>
</organism>
<evidence type="ECO:0000313" key="2">
    <source>
        <dbReference type="Proteomes" id="UP000228934"/>
    </source>
</evidence>
<proteinExistence type="predicted"/>
<dbReference type="EMBL" id="KV940984">
    <property type="protein sequence ID" value="PIO28236.1"/>
    <property type="molecule type" value="Genomic_DNA"/>
</dbReference>
<keyword evidence="2" id="KW-1185">Reference proteome</keyword>
<accession>A0A2G9RJZ7</accession>